<evidence type="ECO:0000256" key="1">
    <source>
        <dbReference type="ARBA" id="ARBA00001772"/>
    </source>
</evidence>
<evidence type="ECO:0000256" key="4">
    <source>
        <dbReference type="ARBA" id="ARBA00013035"/>
    </source>
</evidence>
<dbReference type="Pfam" id="PF17820">
    <property type="entry name" value="PDZ_6"/>
    <property type="match status" value="1"/>
</dbReference>
<evidence type="ECO:0000256" key="11">
    <source>
        <dbReference type="ARBA" id="ARBA00022825"/>
    </source>
</evidence>
<evidence type="ECO:0000256" key="15">
    <source>
        <dbReference type="PIRSR" id="PIRSR611782-2"/>
    </source>
</evidence>
<dbReference type="NCBIfam" id="TIGR02037">
    <property type="entry name" value="degP_htrA_DO"/>
    <property type="match status" value="1"/>
</dbReference>
<dbReference type="EC" id="3.4.21.107" evidence="4"/>
<dbReference type="Pfam" id="PF13180">
    <property type="entry name" value="PDZ_2"/>
    <property type="match status" value="1"/>
</dbReference>
<dbReference type="GO" id="GO:0042597">
    <property type="term" value="C:periplasmic space"/>
    <property type="evidence" value="ECO:0007669"/>
    <property type="project" value="UniProtKB-SubCell"/>
</dbReference>
<feature type="domain" description="PDZ" evidence="16">
    <location>
        <begin position="279"/>
        <end position="375"/>
    </location>
</feature>
<evidence type="ECO:0000256" key="7">
    <source>
        <dbReference type="ARBA" id="ARBA00022729"/>
    </source>
</evidence>
<dbReference type="EMBL" id="NVQC01000017">
    <property type="protein sequence ID" value="PTL36147.1"/>
    <property type="molecule type" value="Genomic_DNA"/>
</dbReference>
<keyword evidence="9" id="KW-0574">Periplasm</keyword>
<evidence type="ECO:0000256" key="8">
    <source>
        <dbReference type="ARBA" id="ARBA00022737"/>
    </source>
</evidence>
<evidence type="ECO:0000256" key="9">
    <source>
        <dbReference type="ARBA" id="ARBA00022764"/>
    </source>
</evidence>
<keyword evidence="12" id="KW-0346">Stress response</keyword>
<accession>A0A2T4TYF6</accession>
<feature type="domain" description="PDZ" evidence="16">
    <location>
        <begin position="392"/>
        <end position="470"/>
    </location>
</feature>
<dbReference type="InterPro" id="IPR041489">
    <property type="entry name" value="PDZ_6"/>
</dbReference>
<evidence type="ECO:0000256" key="13">
    <source>
        <dbReference type="ARBA" id="ARBA00032850"/>
    </source>
</evidence>
<keyword evidence="8" id="KW-0677">Repeat</keyword>
<dbReference type="SUPFAM" id="SSF50494">
    <property type="entry name" value="Trypsin-like serine proteases"/>
    <property type="match status" value="1"/>
</dbReference>
<keyword evidence="11" id="KW-0720">Serine protease</keyword>
<dbReference type="PANTHER" id="PTHR22939">
    <property type="entry name" value="SERINE PROTEASE FAMILY S1C HTRA-RELATED"/>
    <property type="match status" value="1"/>
</dbReference>
<protein>
    <recommendedName>
        <fullName evidence="5">Probable periplasmic serine endoprotease DegP-like</fullName>
        <ecNumber evidence="4">3.4.21.107</ecNumber>
    </recommendedName>
    <alternativeName>
        <fullName evidence="13">Protease Do</fullName>
    </alternativeName>
</protein>
<proteinExistence type="inferred from homology"/>
<dbReference type="Gene3D" id="2.30.42.10">
    <property type="match status" value="2"/>
</dbReference>
<dbReference type="GO" id="GO:0004252">
    <property type="term" value="F:serine-type endopeptidase activity"/>
    <property type="evidence" value="ECO:0007669"/>
    <property type="project" value="InterPro"/>
</dbReference>
<evidence type="ECO:0000259" key="16">
    <source>
        <dbReference type="PROSITE" id="PS50106"/>
    </source>
</evidence>
<feature type="active site" description="Charge relay system" evidence="14">
    <location>
        <position position="167"/>
    </location>
</feature>
<gene>
    <name evidence="17" type="ORF">CLG94_05650</name>
</gene>
<keyword evidence="7" id="KW-0732">Signal</keyword>
<comment type="caution">
    <text evidence="17">The sequence shown here is derived from an EMBL/GenBank/DDBJ whole genome shotgun (WGS) entry which is preliminary data.</text>
</comment>
<evidence type="ECO:0000256" key="2">
    <source>
        <dbReference type="ARBA" id="ARBA00004418"/>
    </source>
</evidence>
<organism evidence="17 18">
    <name type="scientific">Candidatus Methylomirabilis limnetica</name>
    <dbReference type="NCBI Taxonomy" id="2033718"/>
    <lineage>
        <taxon>Bacteria</taxon>
        <taxon>Candidatus Methylomirabilota</taxon>
        <taxon>Candidatus Methylomirabilia</taxon>
        <taxon>Candidatus Methylomirabilales</taxon>
        <taxon>Candidatus Methylomirabilaceae</taxon>
        <taxon>Candidatus Methylomirabilis</taxon>
    </lineage>
</organism>
<feature type="active site" description="Charge relay system" evidence="14">
    <location>
        <position position="137"/>
    </location>
</feature>
<evidence type="ECO:0000313" key="17">
    <source>
        <dbReference type="EMBL" id="PTL36147.1"/>
    </source>
</evidence>
<evidence type="ECO:0000313" key="18">
    <source>
        <dbReference type="Proteomes" id="UP000241436"/>
    </source>
</evidence>
<dbReference type="Pfam" id="PF13365">
    <property type="entry name" value="Trypsin_2"/>
    <property type="match status" value="1"/>
</dbReference>
<keyword evidence="6" id="KW-0645">Protease</keyword>
<comment type="subcellular location">
    <subcellularLocation>
        <location evidence="2">Periplasm</location>
    </subcellularLocation>
</comment>
<dbReference type="Gene3D" id="2.40.10.120">
    <property type="match status" value="1"/>
</dbReference>
<comment type="catalytic activity">
    <reaction evidence="1">
        <text>Acts on substrates that are at least partially unfolded. The cleavage site P1 residue is normally between a pair of hydrophobic residues, such as Val-|-Val.</text>
        <dbReference type="EC" id="3.4.21.107"/>
    </reaction>
</comment>
<sequence>MRNGRFNTRTLIAVAASCLILGVLITASLNLVPISKATTAGFWTEQRESRALSSSQTSDGKLWVRLAKELTPAVVNISTTQVVKGRGISPRGPFGEDDPSNEFFKRYFGESPRQFKATSLGSGFIINKDGYILTNNHVVENATDITVKLGDGREFKAKLIGRDPKTDIALIKIEVSSLPVIPFGDSDKLEVGEPVMAIGNPFGLSQTVTTGIVSAKGRFIGEGPYDNFIQTDASINRGNSGGPLINTNGEAVGVNTAILSPTGGSIGIGFAIPIAMIKEVLPQLKERGQVTRGWLGVAIQPITPELGKRFSLKQANGALVSDVMEGSPAEHAGVKPGDVIVEFDGKNVKSSTDLPHIVASTPVGKDVAMKVIRDGAELTLRIKVGELKEEQMAAITPSSPKTKLGIDIQELNPALSRKFGIKGEKGVVVTEVEPESPGDAAGLQPGDLILEINRVKVTTVNQVKRILEKTKPDEPTLLLIKRDGGTRYVVIGADG</sequence>
<evidence type="ECO:0000256" key="10">
    <source>
        <dbReference type="ARBA" id="ARBA00022801"/>
    </source>
</evidence>
<comment type="similarity">
    <text evidence="3">Belongs to the peptidase S1C family.</text>
</comment>
<evidence type="ECO:0000256" key="12">
    <source>
        <dbReference type="ARBA" id="ARBA00023016"/>
    </source>
</evidence>
<feature type="binding site" evidence="15">
    <location>
        <position position="167"/>
    </location>
    <ligand>
        <name>substrate</name>
    </ligand>
</feature>
<dbReference type="PROSITE" id="PS50106">
    <property type="entry name" value="PDZ"/>
    <property type="match status" value="2"/>
</dbReference>
<dbReference type="InterPro" id="IPR001940">
    <property type="entry name" value="Peptidase_S1C"/>
</dbReference>
<dbReference type="AlphaFoldDB" id="A0A2T4TYF6"/>
<evidence type="ECO:0000256" key="3">
    <source>
        <dbReference type="ARBA" id="ARBA00010541"/>
    </source>
</evidence>
<feature type="binding site" evidence="15">
    <location>
        <position position="137"/>
    </location>
    <ligand>
        <name>substrate</name>
    </ligand>
</feature>
<evidence type="ECO:0000256" key="6">
    <source>
        <dbReference type="ARBA" id="ARBA00022670"/>
    </source>
</evidence>
<feature type="active site" description="Charge relay system" evidence="14">
    <location>
        <position position="240"/>
    </location>
</feature>
<keyword evidence="10" id="KW-0378">Hydrolase</keyword>
<dbReference type="InterPro" id="IPR011782">
    <property type="entry name" value="Pept_S1C_Do"/>
</dbReference>
<dbReference type="Proteomes" id="UP000241436">
    <property type="component" value="Unassembled WGS sequence"/>
</dbReference>
<evidence type="ECO:0000256" key="14">
    <source>
        <dbReference type="PIRSR" id="PIRSR611782-1"/>
    </source>
</evidence>
<reference evidence="18" key="2">
    <citation type="journal article" date="2018" name="Environ. Microbiol.">
        <title>Bloom of a denitrifying methanotroph, 'Candidatus Methylomirabilis limnetica', in a deep stratified lake.</title>
        <authorList>
            <person name="Graf J.S."/>
            <person name="Mayr M.J."/>
            <person name="Marchant H.K."/>
            <person name="Tienken D."/>
            <person name="Hach P.F."/>
            <person name="Brand A."/>
            <person name="Schubert C.J."/>
            <person name="Kuypers M.M."/>
            <person name="Milucka J."/>
        </authorList>
    </citation>
    <scope>NUCLEOTIDE SEQUENCE [LARGE SCALE GENOMIC DNA]</scope>
    <source>
        <strain evidence="18">Zug</strain>
    </source>
</reference>
<dbReference type="InterPro" id="IPR009003">
    <property type="entry name" value="Peptidase_S1_PA"/>
</dbReference>
<dbReference type="PANTHER" id="PTHR22939:SF130">
    <property type="entry name" value="PERIPLASMIC SERINE ENDOPROTEASE DEGP-LIKE-RELATED"/>
    <property type="match status" value="1"/>
</dbReference>
<dbReference type="CDD" id="cd10839">
    <property type="entry name" value="cpPDZ1_DegP-like"/>
    <property type="match status" value="1"/>
</dbReference>
<feature type="binding site" evidence="15">
    <location>
        <begin position="238"/>
        <end position="240"/>
    </location>
    <ligand>
        <name>substrate</name>
    </ligand>
</feature>
<dbReference type="InterPro" id="IPR001478">
    <property type="entry name" value="PDZ"/>
</dbReference>
<dbReference type="GO" id="GO:0006508">
    <property type="term" value="P:proteolysis"/>
    <property type="evidence" value="ECO:0007669"/>
    <property type="project" value="UniProtKB-KW"/>
</dbReference>
<dbReference type="RefSeq" id="WP_107561895.1">
    <property type="nucleotide sequence ID" value="NZ_NVQC01000017.1"/>
</dbReference>
<dbReference type="InterPro" id="IPR036034">
    <property type="entry name" value="PDZ_sf"/>
</dbReference>
<keyword evidence="18" id="KW-1185">Reference proteome</keyword>
<dbReference type="PRINTS" id="PR00834">
    <property type="entry name" value="PROTEASES2C"/>
</dbReference>
<dbReference type="OrthoDB" id="9758917at2"/>
<name>A0A2T4TYF6_9BACT</name>
<reference evidence="17 18" key="1">
    <citation type="submission" date="2017-09" db="EMBL/GenBank/DDBJ databases">
        <title>Bloom of a denitrifying methanotroph, Candidatus Methylomirabilis limnetica, in a deep stratified lake.</title>
        <authorList>
            <person name="Graf J.S."/>
            <person name="Marchant H.K."/>
            <person name="Tienken D."/>
            <person name="Hach P.F."/>
            <person name="Brand A."/>
            <person name="Schubert C.J."/>
            <person name="Kuypers M.M."/>
            <person name="Milucka J."/>
        </authorList>
    </citation>
    <scope>NUCLEOTIDE SEQUENCE [LARGE SCALE GENOMIC DNA]</scope>
    <source>
        <strain evidence="17 18">Zug</strain>
    </source>
</reference>
<dbReference type="SUPFAM" id="SSF50156">
    <property type="entry name" value="PDZ domain-like"/>
    <property type="match status" value="2"/>
</dbReference>
<dbReference type="SMART" id="SM00228">
    <property type="entry name" value="PDZ"/>
    <property type="match status" value="2"/>
</dbReference>
<evidence type="ECO:0000256" key="5">
    <source>
        <dbReference type="ARBA" id="ARBA00013958"/>
    </source>
</evidence>